<proteinExistence type="predicted"/>
<feature type="chain" id="PRO_5020655976" description="Glycoside hydrolase family 42 N-terminal domain-containing protein" evidence="1">
    <location>
        <begin position="20"/>
        <end position="669"/>
    </location>
</feature>
<evidence type="ECO:0000313" key="3">
    <source>
        <dbReference type="Proteomes" id="UP000305848"/>
    </source>
</evidence>
<reference evidence="2 3" key="1">
    <citation type="submission" date="2019-05" db="EMBL/GenBank/DDBJ databases">
        <title>Panacibacter sp. strain 17mud1-8 Genome sequencing and assembly.</title>
        <authorList>
            <person name="Chhetri G."/>
        </authorList>
    </citation>
    <scope>NUCLEOTIDE SEQUENCE [LARGE SCALE GENOMIC DNA]</scope>
    <source>
        <strain evidence="2 3">17mud1-8</strain>
    </source>
</reference>
<feature type="signal peptide" evidence="1">
    <location>
        <begin position="1"/>
        <end position="19"/>
    </location>
</feature>
<dbReference type="EMBL" id="SZQL01000023">
    <property type="protein sequence ID" value="TKK65226.1"/>
    <property type="molecule type" value="Genomic_DNA"/>
</dbReference>
<dbReference type="PANTHER" id="PTHR12631:SF10">
    <property type="entry name" value="BETA-XYLOSIDASE-LIKE PROTEIN-RELATED"/>
    <property type="match status" value="1"/>
</dbReference>
<dbReference type="Proteomes" id="UP000305848">
    <property type="component" value="Unassembled WGS sequence"/>
</dbReference>
<dbReference type="InterPro" id="IPR017853">
    <property type="entry name" value="GH"/>
</dbReference>
<sequence length="669" mass="75404">MQKLFISLLLLCASAVSFAQPLPNKIPIDPHRWYQLNNCSRGLDDLFDGNLYANANTGFGKMFNNFDAYYPLLDGEQMVIDSIRFFDWQSTMSDYPVTISVITSDWKRIEIAKFTGAQYNVWVGPHNEQNLFAVDSVIPNVRYIVLNAWYQYPAEMELYGSYTPPPVTPVITKQVPLKNFFGVNAFEWDFINGVTGQLDNTKVNAMKGFAGLRHYMDWEKLESVEGKYTFNPVHSGGWNYDTIYATCKANGIEVLADLKTLPNWMLNTYPDNQRDAENVPVRYGKDFSDPNSYIEQAKVAFQYAARYGNNPNVDTSLVSVDASQRWTGDQINKKRVGLNYVKYIECDNERDKWWKGRKAYQTGREYAANLSTFYDGNKNTMGPAVGVKNADSSMQVVMSGVALATPDFLKGMIDWCKEFRGYKPDGSVNFCWDVINYHFISNDTRTSQNGYPTRGVAPEVGNGDSTAYSFLLAAHQFAADMPVWITETGYDDTASPYKAIPIGDKTAALTKADWTLRTSLMYARRGIQKVFFYELTDNNPGGTGQFATCGLLYQDRTRKPSGNFVYQTLKTFGEYTYKETLNNDPIVDRYEWNGYSMYAVMIGDEKGRTGTCTIDLGDAIAATIYTPTPTGDMMATQTVNTVNGQLTITATETPVFVVPVSGNYVMRLR</sequence>
<dbReference type="InterPro" id="IPR051923">
    <property type="entry name" value="Glycosyl_Hydrolase_39"/>
</dbReference>
<protein>
    <recommendedName>
        <fullName evidence="4">Glycoside hydrolase family 42 N-terminal domain-containing protein</fullName>
    </recommendedName>
</protein>
<dbReference type="PANTHER" id="PTHR12631">
    <property type="entry name" value="ALPHA-L-IDURONIDASE"/>
    <property type="match status" value="1"/>
</dbReference>
<dbReference type="RefSeq" id="WP_137263711.1">
    <property type="nucleotide sequence ID" value="NZ_SZQL01000023.1"/>
</dbReference>
<dbReference type="GO" id="GO:0004553">
    <property type="term" value="F:hydrolase activity, hydrolyzing O-glycosyl compounds"/>
    <property type="evidence" value="ECO:0007669"/>
    <property type="project" value="TreeGrafter"/>
</dbReference>
<dbReference type="SUPFAM" id="SSF51445">
    <property type="entry name" value="(Trans)glycosidases"/>
    <property type="match status" value="1"/>
</dbReference>
<keyword evidence="3" id="KW-1185">Reference proteome</keyword>
<name>A0A4U3KVY8_9BACT</name>
<dbReference type="AlphaFoldDB" id="A0A4U3KVY8"/>
<comment type="caution">
    <text evidence="2">The sequence shown here is derived from an EMBL/GenBank/DDBJ whole genome shotgun (WGS) entry which is preliminary data.</text>
</comment>
<gene>
    <name evidence="2" type="ORF">FC093_20630</name>
</gene>
<evidence type="ECO:0000256" key="1">
    <source>
        <dbReference type="SAM" id="SignalP"/>
    </source>
</evidence>
<evidence type="ECO:0000313" key="2">
    <source>
        <dbReference type="EMBL" id="TKK65226.1"/>
    </source>
</evidence>
<organism evidence="2 3">
    <name type="scientific">Ilyomonas limi</name>
    <dbReference type="NCBI Taxonomy" id="2575867"/>
    <lineage>
        <taxon>Bacteria</taxon>
        <taxon>Pseudomonadati</taxon>
        <taxon>Bacteroidota</taxon>
        <taxon>Chitinophagia</taxon>
        <taxon>Chitinophagales</taxon>
        <taxon>Chitinophagaceae</taxon>
        <taxon>Ilyomonas</taxon>
    </lineage>
</organism>
<accession>A0A4U3KVY8</accession>
<dbReference type="OrthoDB" id="177731at2"/>
<dbReference type="Gene3D" id="3.20.20.80">
    <property type="entry name" value="Glycosidases"/>
    <property type="match status" value="1"/>
</dbReference>
<keyword evidence="1" id="KW-0732">Signal</keyword>
<evidence type="ECO:0008006" key="4">
    <source>
        <dbReference type="Google" id="ProtNLM"/>
    </source>
</evidence>